<evidence type="ECO:0000313" key="1">
    <source>
        <dbReference type="EMBL" id="AFL87887.1"/>
    </source>
</evidence>
<proteinExistence type="predicted"/>
<evidence type="ECO:0008006" key="3">
    <source>
        <dbReference type="Google" id="ProtNLM"/>
    </source>
</evidence>
<dbReference type="Proteomes" id="UP000006056">
    <property type="component" value="Chromosome"/>
</dbReference>
<accession>I3ZF69</accession>
<dbReference type="Gene3D" id="3.10.180.10">
    <property type="entry name" value="2,3-Dihydroxybiphenyl 1,2-Dioxygenase, domain 1"/>
    <property type="match status" value="1"/>
</dbReference>
<dbReference type="RefSeq" id="WP_014785456.1">
    <property type="nucleotide sequence ID" value="NC_018014.1"/>
</dbReference>
<keyword evidence="2" id="KW-1185">Reference proteome</keyword>
<dbReference type="PATRIC" id="fig|926566.3.peg.1564"/>
<dbReference type="STRING" id="926566.Terro_1581"/>
<sequence length="127" mass="14292">MMDRPHNLTAILPCSDVPASRAFYERPGFQVWAGDDHYLMMRDGRGGELHLQPACEDWLVPGRNPFGLYLYSEDVDALAAKFLGEILGKVHGPEDKPWGMYEFAVSDPDETLVRIGWPSRLRTASAK</sequence>
<protein>
    <recommendedName>
        <fullName evidence="3">Glyoxalase</fullName>
    </recommendedName>
</protein>
<dbReference type="EMBL" id="CP003379">
    <property type="protein sequence ID" value="AFL87887.1"/>
    <property type="molecule type" value="Genomic_DNA"/>
</dbReference>
<organism evidence="1 2">
    <name type="scientific">Terriglobus roseus (strain DSM 18391 / NRRL B-41598 / KBS 63)</name>
    <dbReference type="NCBI Taxonomy" id="926566"/>
    <lineage>
        <taxon>Bacteria</taxon>
        <taxon>Pseudomonadati</taxon>
        <taxon>Acidobacteriota</taxon>
        <taxon>Terriglobia</taxon>
        <taxon>Terriglobales</taxon>
        <taxon>Acidobacteriaceae</taxon>
        <taxon>Terriglobus</taxon>
    </lineage>
</organism>
<dbReference type="SUPFAM" id="SSF54593">
    <property type="entry name" value="Glyoxalase/Bleomycin resistance protein/Dihydroxybiphenyl dioxygenase"/>
    <property type="match status" value="1"/>
</dbReference>
<dbReference type="eggNOG" id="COG0346">
    <property type="taxonomic scope" value="Bacteria"/>
</dbReference>
<dbReference type="KEGG" id="trs:Terro_1581"/>
<evidence type="ECO:0000313" key="2">
    <source>
        <dbReference type="Proteomes" id="UP000006056"/>
    </source>
</evidence>
<reference evidence="1 2" key="1">
    <citation type="submission" date="2012-06" db="EMBL/GenBank/DDBJ databases">
        <title>Complete genome of Terriglobus roseus DSM 18391.</title>
        <authorList>
            <consortium name="US DOE Joint Genome Institute (JGI-PGF)"/>
            <person name="Lucas S."/>
            <person name="Copeland A."/>
            <person name="Lapidus A."/>
            <person name="Glavina del Rio T."/>
            <person name="Dalin E."/>
            <person name="Tice H."/>
            <person name="Bruce D."/>
            <person name="Goodwin L."/>
            <person name="Pitluck S."/>
            <person name="Peters L."/>
            <person name="Mikhailova N."/>
            <person name="Munk A.C.C."/>
            <person name="Kyrpides N."/>
            <person name="Mavromatis K."/>
            <person name="Ivanova N."/>
            <person name="Brettin T."/>
            <person name="Detter J.C."/>
            <person name="Han C."/>
            <person name="Larimer F."/>
            <person name="Land M."/>
            <person name="Hauser L."/>
            <person name="Markowitz V."/>
            <person name="Cheng J.-F."/>
            <person name="Hugenholtz P."/>
            <person name="Woyke T."/>
            <person name="Wu D."/>
            <person name="Brambilla E."/>
            <person name="Klenk H.-P."/>
            <person name="Eisen J.A."/>
        </authorList>
    </citation>
    <scope>NUCLEOTIDE SEQUENCE [LARGE SCALE GENOMIC DNA]</scope>
    <source>
        <strain evidence="2">DSM 18391 / NRRL B-41598 / KBS 63</strain>
    </source>
</reference>
<dbReference type="HOGENOM" id="CLU_046006_15_4_0"/>
<gene>
    <name evidence="1" type="ordered locus">Terro_1581</name>
</gene>
<name>I3ZF69_TERRK</name>
<dbReference type="InterPro" id="IPR029068">
    <property type="entry name" value="Glyas_Bleomycin-R_OHBP_Dase"/>
</dbReference>
<dbReference type="AlphaFoldDB" id="I3ZF69"/>